<evidence type="ECO:0008006" key="4">
    <source>
        <dbReference type="Google" id="ProtNLM"/>
    </source>
</evidence>
<keyword evidence="1" id="KW-0812">Transmembrane</keyword>
<protein>
    <recommendedName>
        <fullName evidence="4">DUF3995 domain-containing protein</fullName>
    </recommendedName>
</protein>
<reference evidence="2 3" key="1">
    <citation type="submission" date="2020-08" db="EMBL/GenBank/DDBJ databases">
        <title>Genome sequence of Thermomonas brevis KACC 16975T.</title>
        <authorList>
            <person name="Hyun D.-W."/>
            <person name="Bae J.-W."/>
        </authorList>
    </citation>
    <scope>NUCLEOTIDE SEQUENCE [LARGE SCALE GENOMIC DNA]</scope>
    <source>
        <strain evidence="2 3">KACC 16975</strain>
    </source>
</reference>
<dbReference type="Proteomes" id="UP000515977">
    <property type="component" value="Chromosome"/>
</dbReference>
<dbReference type="AlphaFoldDB" id="A0A7G9QSD9"/>
<evidence type="ECO:0000313" key="2">
    <source>
        <dbReference type="EMBL" id="QNN46264.1"/>
    </source>
</evidence>
<evidence type="ECO:0000313" key="3">
    <source>
        <dbReference type="Proteomes" id="UP000515977"/>
    </source>
</evidence>
<keyword evidence="1" id="KW-1133">Transmembrane helix</keyword>
<name>A0A7G9QSD9_9GAMM</name>
<feature type="transmembrane region" description="Helical" evidence="1">
    <location>
        <begin position="82"/>
        <end position="107"/>
    </location>
</feature>
<feature type="transmembrane region" description="Helical" evidence="1">
    <location>
        <begin position="113"/>
        <end position="133"/>
    </location>
</feature>
<dbReference type="EMBL" id="CP060711">
    <property type="protein sequence ID" value="QNN46264.1"/>
    <property type="molecule type" value="Genomic_DNA"/>
</dbReference>
<evidence type="ECO:0000256" key="1">
    <source>
        <dbReference type="SAM" id="Phobius"/>
    </source>
</evidence>
<accession>A0A7G9QSD9</accession>
<organism evidence="2 3">
    <name type="scientific">Thermomonas brevis</name>
    <dbReference type="NCBI Taxonomy" id="215691"/>
    <lineage>
        <taxon>Bacteria</taxon>
        <taxon>Pseudomonadati</taxon>
        <taxon>Pseudomonadota</taxon>
        <taxon>Gammaproteobacteria</taxon>
        <taxon>Lysobacterales</taxon>
        <taxon>Lysobacteraceae</taxon>
        <taxon>Thermomonas</taxon>
    </lineage>
</organism>
<gene>
    <name evidence="2" type="ORF">H9L17_13995</name>
</gene>
<keyword evidence="1" id="KW-0472">Membrane</keyword>
<keyword evidence="3" id="KW-1185">Reference proteome</keyword>
<proteinExistence type="predicted"/>
<dbReference type="KEGG" id="tbv:H9L17_13995"/>
<sequence>MANPYLLSGAALSALAALLHLGCIFFGPPWYRFFGAGERMAQLSAAGHIAPTLITTGIAAVLGVWSLYALSGAGVIPRLPLIRTGLCVITGIYLLRGVAGFVLAAVAPGERSVAFWCWSSLICLGIGTLYLVGTRQVWPELSRGAA</sequence>
<feature type="transmembrane region" description="Helical" evidence="1">
    <location>
        <begin position="45"/>
        <end position="70"/>
    </location>
</feature>